<feature type="chain" id="PRO_5026957909" evidence="1">
    <location>
        <begin position="30"/>
        <end position="204"/>
    </location>
</feature>
<gene>
    <name evidence="2" type="ORF">ERL59_09375</name>
</gene>
<organism evidence="2 3">
    <name type="scientific">Chengkuizengella marina</name>
    <dbReference type="NCBI Taxonomy" id="2507566"/>
    <lineage>
        <taxon>Bacteria</taxon>
        <taxon>Bacillati</taxon>
        <taxon>Bacillota</taxon>
        <taxon>Bacilli</taxon>
        <taxon>Bacillales</taxon>
        <taxon>Paenibacillaceae</taxon>
        <taxon>Chengkuizengella</taxon>
    </lineage>
</organism>
<dbReference type="EMBL" id="SIJB01000022">
    <property type="protein sequence ID" value="NBI29170.1"/>
    <property type="molecule type" value="Genomic_DNA"/>
</dbReference>
<dbReference type="AlphaFoldDB" id="A0A6N9Q306"/>
<keyword evidence="1" id="KW-0732">Signal</keyword>
<keyword evidence="3" id="KW-1185">Reference proteome</keyword>
<dbReference type="Proteomes" id="UP000448943">
    <property type="component" value="Unassembled WGS sequence"/>
</dbReference>
<feature type="signal peptide" evidence="1">
    <location>
        <begin position="1"/>
        <end position="29"/>
    </location>
</feature>
<dbReference type="RefSeq" id="WP_160645973.1">
    <property type="nucleotide sequence ID" value="NZ_SIJB01000022.1"/>
</dbReference>
<sequence length="204" mass="23352">MKIFKKISVLALAFTLTTTSGLFSPEVLASEKSSEKKIEKSYKNSIKMGKSEEEARFIALFSDRLKKNKGKLNFENVEPVSDKYVKLNPSEYKSRLLDLDEAAVLREIITVNRLQQHGMKDLKKYQEKMKEKEKGSKALKYTYSDGSSVSFEVTDEIKIQNNEVVPNYTTEYNGPWAYSDDFGQNYLALKEQMPARAGLKLLLH</sequence>
<evidence type="ECO:0000256" key="1">
    <source>
        <dbReference type="SAM" id="SignalP"/>
    </source>
</evidence>
<accession>A0A6N9Q306</accession>
<reference evidence="2 3" key="1">
    <citation type="submission" date="2019-01" db="EMBL/GenBank/DDBJ databases">
        <title>Chengkuizengella sp. nov., isolated from deep-sea sediment of East Pacific Ocean.</title>
        <authorList>
            <person name="Yang J."/>
            <person name="Lai Q."/>
            <person name="Shao Z."/>
        </authorList>
    </citation>
    <scope>NUCLEOTIDE SEQUENCE [LARGE SCALE GENOMIC DNA]</scope>
    <source>
        <strain evidence="2 3">YPA3-1-1</strain>
    </source>
</reference>
<evidence type="ECO:0000313" key="2">
    <source>
        <dbReference type="EMBL" id="NBI29170.1"/>
    </source>
</evidence>
<name>A0A6N9Q306_9BACL</name>
<comment type="caution">
    <text evidence="2">The sequence shown here is derived from an EMBL/GenBank/DDBJ whole genome shotgun (WGS) entry which is preliminary data.</text>
</comment>
<evidence type="ECO:0000313" key="3">
    <source>
        <dbReference type="Proteomes" id="UP000448943"/>
    </source>
</evidence>
<proteinExistence type="predicted"/>
<protein>
    <submittedName>
        <fullName evidence="2">Uncharacterized protein</fullName>
    </submittedName>
</protein>